<feature type="transmembrane region" description="Helical" evidence="1">
    <location>
        <begin position="63"/>
        <end position="85"/>
    </location>
</feature>
<keyword evidence="1" id="KW-0812">Transmembrane</keyword>
<organism evidence="2">
    <name type="scientific">mine drainage metagenome</name>
    <dbReference type="NCBI Taxonomy" id="410659"/>
    <lineage>
        <taxon>unclassified sequences</taxon>
        <taxon>metagenomes</taxon>
        <taxon>ecological metagenomes</taxon>
    </lineage>
</organism>
<keyword evidence="1" id="KW-0472">Membrane</keyword>
<sequence>MSGNWLPSCAEPAVQPLHGGGSVSPRTPWWRIYAPRGVWYFVVLPLLALGFPRWLLEPVVLYWTVLLGFLALDALGISTTGYFFAHRYEPAAPPGSGKIDLALGGLGGGGAALGAALHATLVEVLGFVSVFVAVDRLLLAREARCRAQARADPEHAPQR</sequence>
<protein>
    <submittedName>
        <fullName evidence="2">Uncharacterized protein</fullName>
    </submittedName>
</protein>
<evidence type="ECO:0000256" key="1">
    <source>
        <dbReference type="SAM" id="Phobius"/>
    </source>
</evidence>
<evidence type="ECO:0000313" key="2">
    <source>
        <dbReference type="EMBL" id="OIQ88709.1"/>
    </source>
</evidence>
<proteinExistence type="predicted"/>
<gene>
    <name evidence="2" type="ORF">GALL_294110</name>
</gene>
<reference evidence="2" key="1">
    <citation type="submission" date="2016-10" db="EMBL/GenBank/DDBJ databases">
        <title>Sequence of Gallionella enrichment culture.</title>
        <authorList>
            <person name="Poehlein A."/>
            <person name="Muehling M."/>
            <person name="Daniel R."/>
        </authorList>
    </citation>
    <scope>NUCLEOTIDE SEQUENCE</scope>
</reference>
<accession>A0A1J5RKN6</accession>
<dbReference type="AlphaFoldDB" id="A0A1J5RKN6"/>
<feature type="transmembrane region" description="Helical" evidence="1">
    <location>
        <begin position="38"/>
        <end position="56"/>
    </location>
</feature>
<dbReference type="EMBL" id="MLJW01000361">
    <property type="protein sequence ID" value="OIQ88709.1"/>
    <property type="molecule type" value="Genomic_DNA"/>
</dbReference>
<name>A0A1J5RKN6_9ZZZZ</name>
<comment type="caution">
    <text evidence="2">The sequence shown here is derived from an EMBL/GenBank/DDBJ whole genome shotgun (WGS) entry which is preliminary data.</text>
</comment>
<feature type="transmembrane region" description="Helical" evidence="1">
    <location>
        <begin position="105"/>
        <end position="134"/>
    </location>
</feature>
<keyword evidence="1" id="KW-1133">Transmembrane helix</keyword>